<dbReference type="Proteomes" id="UP001064048">
    <property type="component" value="Chromosome 11"/>
</dbReference>
<gene>
    <name evidence="1" type="ORF">MSG28_007038</name>
</gene>
<accession>A0ACC0JM93</accession>
<reference evidence="1 2" key="1">
    <citation type="journal article" date="2022" name="Genome Biol. Evol.">
        <title>The Spruce Budworm Genome: Reconstructing the Evolutionary History of Antifreeze Proteins.</title>
        <authorList>
            <person name="Beliveau C."/>
            <person name="Gagne P."/>
            <person name="Picq S."/>
            <person name="Vernygora O."/>
            <person name="Keeling C.I."/>
            <person name="Pinkney K."/>
            <person name="Doucet D."/>
            <person name="Wen F."/>
            <person name="Johnston J.S."/>
            <person name="Maaroufi H."/>
            <person name="Boyle B."/>
            <person name="Laroche J."/>
            <person name="Dewar K."/>
            <person name="Juretic N."/>
            <person name="Blackburn G."/>
            <person name="Nisole A."/>
            <person name="Brunet B."/>
            <person name="Brandao M."/>
            <person name="Lumley L."/>
            <person name="Duan J."/>
            <person name="Quan G."/>
            <person name="Lucarotti C.J."/>
            <person name="Roe A.D."/>
            <person name="Sperling F.A.H."/>
            <person name="Levesque R.C."/>
            <person name="Cusson M."/>
        </authorList>
    </citation>
    <scope>NUCLEOTIDE SEQUENCE [LARGE SCALE GENOMIC DNA]</scope>
    <source>
        <strain evidence="1">Glfc:IPQL:Cfum</strain>
    </source>
</reference>
<evidence type="ECO:0000313" key="1">
    <source>
        <dbReference type="EMBL" id="KAI8425238.1"/>
    </source>
</evidence>
<organism evidence="1 2">
    <name type="scientific">Choristoneura fumiferana</name>
    <name type="common">Spruce budworm moth</name>
    <name type="synonym">Archips fumiferana</name>
    <dbReference type="NCBI Taxonomy" id="7141"/>
    <lineage>
        <taxon>Eukaryota</taxon>
        <taxon>Metazoa</taxon>
        <taxon>Ecdysozoa</taxon>
        <taxon>Arthropoda</taxon>
        <taxon>Hexapoda</taxon>
        <taxon>Insecta</taxon>
        <taxon>Pterygota</taxon>
        <taxon>Neoptera</taxon>
        <taxon>Endopterygota</taxon>
        <taxon>Lepidoptera</taxon>
        <taxon>Glossata</taxon>
        <taxon>Ditrysia</taxon>
        <taxon>Tortricoidea</taxon>
        <taxon>Tortricidae</taxon>
        <taxon>Tortricinae</taxon>
        <taxon>Choristoneura</taxon>
    </lineage>
</organism>
<keyword evidence="2" id="KW-1185">Reference proteome</keyword>
<protein>
    <submittedName>
        <fullName evidence="1">Uncharacterized protein</fullName>
    </submittedName>
</protein>
<name>A0ACC0JM93_CHOFU</name>
<evidence type="ECO:0000313" key="2">
    <source>
        <dbReference type="Proteomes" id="UP001064048"/>
    </source>
</evidence>
<comment type="caution">
    <text evidence="1">The sequence shown here is derived from an EMBL/GenBank/DDBJ whole genome shotgun (WGS) entry which is preliminary data.</text>
</comment>
<proteinExistence type="predicted"/>
<dbReference type="EMBL" id="CM046111">
    <property type="protein sequence ID" value="KAI8425238.1"/>
    <property type="molecule type" value="Genomic_DNA"/>
</dbReference>
<sequence length="1437" mass="158646">MCDVCSEFSQLLLNCEARLTDDVSQYPTISQFELETVLNYTITWPQRQCMCCYRDVKNFERFYLVVQSILCLSVCQLKLLKDELIAAAKTPPPEESEDTPKLPEPTPPSNEEKSDGQKEEAAPVGAEDSKVSKESGESTEEPTTSAKPLTPNDDSDTWSLQQREKLMHVVSKIFLLNFPLYLACKHSALSRLDDLSAQEISNLSSYCDLHDTEIPAYLLRNVSLFCKLGGVCAMTSVFEHASPSSLPLSIAHSIVAAVGNLKLWLNFRAVAQLFMPLRSKILQYMCSLEDKDLRVPAVKSMADFMWGAAKEPLDAPMTFDGDGLQLAFKYFNSSTLTMRLAGVAQINAHIAAHNELCAGEPASDAEVAGQQLAVWLSYNNIIEHLFGPNLHVEVIKQSHMILKFLAVEGRVTAEHVELVWAAAQLKHCGRQVYDLLPGFIRALAPKPCAHLYSLLCSLPPKEHTEQVMPNVHLMAFKATLMRAMWSRGGGGGGSGAGVALATPPPPDEPALRAPPCKPHHNSSSEASVSMDQTNSDDDPCEELSTSGEEAGPTPRKQSKHQRELTAEQEWLREGEELTKKECATLKSCQKRLMELRLMESYNKRRGEEEEGSASSAISPHSHRLPDLDEDDSACEEELARLAAQAQCLTEYQGAGGRPPSPAAPAPLPCNVDDVCRPGNTLLWDLLQDGAIEQLGEGLALEAEKALCALLCFSTDNDFLLPVLKSPFLWGWQHQRAFSALRRIYGESCVLASKCLVVRGTSECADCLYSWLLSHTKSPEQHALGLDALRFLYIEKMPTLDPETISIMGLSLYQQLCNLARMALGAGGTGDATHPHTLAIDHLWKIALRANSTAIQYLNSYYMGQQLLQEDDFVSKCMFHLSSAAERLISKERDGESAMPAVPNEEKKETKSGAWEGPGGAGSVRLTLQPAGAGPRATVALHHSDLVAHLRAHVHCWWERQIQGEEGVTALSTDGPLRMITQGQELTIDYDERSLYDMGFKDNQWPSAQPAPARARLPTLLLLDPAYFNHLFTLMQALGQMREPGATGEPVAHTKAQLLSRRVWDILQAVPLNPTLLEAFQNPTESKLPELLDPNSPQKLMYSLHIIDKLSSNSIGPPTKEASGSVDRAEEERLIVENWNDVFIKKGGLRLLYDIMMSGVLQRNDDSEWRQDCLALLLQLLCRIGTLPLSDPAQTPKLHPVVQHAMRMCVWWARGGGDAGVHHHAEEGKEPYGPACRDYFWLVCRLIDGLPEDFFKEGATSEDSGAPDLNELCEQIRSSLEKREIIEKRAEPCTPDDGLYGQLSLLTHLLKHPLRFKTSEQGARTLEMVFSFLFDVPYPEQRNLPKCKSQKSRSAAYDLLVELVRGAPDNYMVPSILVSVGLLAGGGIPVGVRLRGADEPRRDVLHGVVYAAPVHDAAGSRGRVERGPGCQPPRRHAA</sequence>